<dbReference type="AlphaFoldDB" id="A0A934K3U1"/>
<dbReference type="PANTHER" id="PTHR30502:SF0">
    <property type="entry name" value="PHOSPHOENOLPYRUVATE CARBOXYLASE FAMILY PROTEIN"/>
    <property type="match status" value="1"/>
</dbReference>
<keyword evidence="2" id="KW-0479">Metal-binding</keyword>
<evidence type="ECO:0000313" key="7">
    <source>
        <dbReference type="Proteomes" id="UP000612893"/>
    </source>
</evidence>
<evidence type="ECO:0000256" key="3">
    <source>
        <dbReference type="ARBA" id="ARBA00023239"/>
    </source>
</evidence>
<evidence type="ECO:0000256" key="1">
    <source>
        <dbReference type="ARBA" id="ARBA00005568"/>
    </source>
</evidence>
<protein>
    <recommendedName>
        <fullName evidence="5">HpcH/HpaI aldolase/citrate lyase domain-containing protein</fullName>
    </recommendedName>
</protein>
<dbReference type="SUPFAM" id="SSF51621">
    <property type="entry name" value="Phosphoenolpyruvate/pyruvate domain"/>
    <property type="match status" value="1"/>
</dbReference>
<dbReference type="Proteomes" id="UP000612893">
    <property type="component" value="Unassembled WGS sequence"/>
</dbReference>
<dbReference type="InterPro" id="IPR015813">
    <property type="entry name" value="Pyrv/PenolPyrv_kinase-like_dom"/>
</dbReference>
<proteinExistence type="inferred from homology"/>
<dbReference type="InterPro" id="IPR005000">
    <property type="entry name" value="Aldolase/citrate-lyase_domain"/>
</dbReference>
<dbReference type="RefSeq" id="WP_338198654.1">
    <property type="nucleotide sequence ID" value="NZ_JAEKNR010000024.1"/>
</dbReference>
<feature type="region of interest" description="Disordered" evidence="4">
    <location>
        <begin position="252"/>
        <end position="278"/>
    </location>
</feature>
<dbReference type="InterPro" id="IPR050251">
    <property type="entry name" value="HpcH-HpaI_aldolase"/>
</dbReference>
<feature type="domain" description="HpcH/HpaI aldolase/citrate lyase" evidence="5">
    <location>
        <begin position="21"/>
        <end position="211"/>
    </location>
</feature>
<dbReference type="Pfam" id="PF03328">
    <property type="entry name" value="HpcH_HpaI"/>
    <property type="match status" value="1"/>
</dbReference>
<comment type="similarity">
    <text evidence="1">Belongs to the HpcH/HpaI aldolase family.</text>
</comment>
<dbReference type="GO" id="GO:0005737">
    <property type="term" value="C:cytoplasm"/>
    <property type="evidence" value="ECO:0007669"/>
    <property type="project" value="TreeGrafter"/>
</dbReference>
<keyword evidence="7" id="KW-1185">Reference proteome</keyword>
<name>A0A934K3U1_9BACT</name>
<dbReference type="GO" id="GO:0016832">
    <property type="term" value="F:aldehyde-lyase activity"/>
    <property type="evidence" value="ECO:0007669"/>
    <property type="project" value="TreeGrafter"/>
</dbReference>
<dbReference type="PANTHER" id="PTHR30502">
    <property type="entry name" value="2-KETO-3-DEOXY-L-RHAMNONATE ALDOLASE"/>
    <property type="match status" value="1"/>
</dbReference>
<dbReference type="GO" id="GO:0046872">
    <property type="term" value="F:metal ion binding"/>
    <property type="evidence" value="ECO:0007669"/>
    <property type="project" value="UniProtKB-KW"/>
</dbReference>
<keyword evidence="3" id="KW-0456">Lyase</keyword>
<evidence type="ECO:0000256" key="4">
    <source>
        <dbReference type="SAM" id="MobiDB-lite"/>
    </source>
</evidence>
<evidence type="ECO:0000313" key="6">
    <source>
        <dbReference type="EMBL" id="MBJ7596822.1"/>
    </source>
</evidence>
<evidence type="ECO:0000256" key="2">
    <source>
        <dbReference type="ARBA" id="ARBA00022723"/>
    </source>
</evidence>
<sequence length="278" mass="30958">MQENRLKKLLAEDRPAVGCLLAYDAPWLVDVLGLVGYDYVVIDVEHEPFGEPAVAALIRAADAAGIPAIVRMACSDRLVPFLNLDAAGVQIPDLRGKEHAREIVDTVRFHPLGRRTYYSQTRAGDYGIGIDEPAWTQRANEQLIVIAMLEDVHVIERLDEILEVEGIDAFHVGVMDLAQSMEYPPKEKTDAVIEDVIRRCRLAGRHVSVGALTPWSLTSIDRWYPAGVRLFSVASAWTLTDAMSKVHSEIQQHLPSEHRRESGRIGPNPWVRDRGAGQ</sequence>
<reference evidence="6" key="1">
    <citation type="submission" date="2020-10" db="EMBL/GenBank/DDBJ databases">
        <title>Ca. Dormibacterota MAGs.</title>
        <authorList>
            <person name="Montgomery K."/>
        </authorList>
    </citation>
    <scope>NUCLEOTIDE SEQUENCE [LARGE SCALE GENOMIC DNA]</scope>
    <source>
        <strain evidence="6">SC8812_S17_10</strain>
    </source>
</reference>
<organism evidence="6 7">
    <name type="scientific">Candidatus Nephthysia bennettiae</name>
    <dbReference type="NCBI Taxonomy" id="3127016"/>
    <lineage>
        <taxon>Bacteria</taxon>
        <taxon>Bacillati</taxon>
        <taxon>Candidatus Dormiibacterota</taxon>
        <taxon>Candidatus Dormibacteria</taxon>
        <taxon>Candidatus Dormibacterales</taxon>
        <taxon>Candidatus Dormibacteraceae</taxon>
        <taxon>Candidatus Nephthysia</taxon>
    </lineage>
</organism>
<comment type="caution">
    <text evidence="6">The sequence shown here is derived from an EMBL/GenBank/DDBJ whole genome shotgun (WGS) entry which is preliminary data.</text>
</comment>
<dbReference type="Gene3D" id="3.20.20.60">
    <property type="entry name" value="Phosphoenolpyruvate-binding domains"/>
    <property type="match status" value="1"/>
</dbReference>
<feature type="compositionally biased region" description="Basic and acidic residues" evidence="4">
    <location>
        <begin position="252"/>
        <end position="263"/>
    </location>
</feature>
<gene>
    <name evidence="6" type="ORF">JF922_01870</name>
</gene>
<dbReference type="EMBL" id="JAEKNR010000024">
    <property type="protein sequence ID" value="MBJ7596822.1"/>
    <property type="molecule type" value="Genomic_DNA"/>
</dbReference>
<dbReference type="InterPro" id="IPR040442">
    <property type="entry name" value="Pyrv_kinase-like_dom_sf"/>
</dbReference>
<evidence type="ECO:0000259" key="5">
    <source>
        <dbReference type="Pfam" id="PF03328"/>
    </source>
</evidence>
<accession>A0A934K3U1</accession>